<proteinExistence type="predicted"/>
<protein>
    <submittedName>
        <fullName evidence="1">(apollo) hypothetical protein</fullName>
    </submittedName>
</protein>
<name>A0A8S3XNN2_PARAO</name>
<dbReference type="AlphaFoldDB" id="A0A8S3XNN2"/>
<evidence type="ECO:0000313" key="2">
    <source>
        <dbReference type="Proteomes" id="UP000691718"/>
    </source>
</evidence>
<dbReference type="EMBL" id="CAJQZP010001271">
    <property type="protein sequence ID" value="CAG5035407.1"/>
    <property type="molecule type" value="Genomic_DNA"/>
</dbReference>
<dbReference type="Proteomes" id="UP000691718">
    <property type="component" value="Unassembled WGS sequence"/>
</dbReference>
<gene>
    <name evidence="1" type="ORF">PAPOLLO_LOCUS20546</name>
</gene>
<dbReference type="OrthoDB" id="7492961at2759"/>
<sequence length="245" mass="28354">MNILRCTLWAKYLFPVEEQHTSLAFQTKLHNEHRMLCEKHFNDDDFTDASKKKLLRTAVPCDPELYKTGKETFSPKTTVVEEKVVALLTPQLEPLPNDFDSSAPYYTIDIVETQELNNTQDSSQEVLGAKEDSVDQPQPVEVCKRRISPILLSDSTPRKKICVTEPKKKYINNISASIIKGKNEKQINEDAITTKKLEILEIQLQHERMKLEKTKILLDLDIELKRNLLENSKMDLELKKRNFNL</sequence>
<organism evidence="1 2">
    <name type="scientific">Parnassius apollo</name>
    <name type="common">Apollo butterfly</name>
    <name type="synonym">Papilio apollo</name>
    <dbReference type="NCBI Taxonomy" id="110799"/>
    <lineage>
        <taxon>Eukaryota</taxon>
        <taxon>Metazoa</taxon>
        <taxon>Ecdysozoa</taxon>
        <taxon>Arthropoda</taxon>
        <taxon>Hexapoda</taxon>
        <taxon>Insecta</taxon>
        <taxon>Pterygota</taxon>
        <taxon>Neoptera</taxon>
        <taxon>Endopterygota</taxon>
        <taxon>Lepidoptera</taxon>
        <taxon>Glossata</taxon>
        <taxon>Ditrysia</taxon>
        <taxon>Papilionoidea</taxon>
        <taxon>Papilionidae</taxon>
        <taxon>Parnassiinae</taxon>
        <taxon>Parnassini</taxon>
        <taxon>Parnassius</taxon>
        <taxon>Parnassius</taxon>
    </lineage>
</organism>
<accession>A0A8S3XNN2</accession>
<reference evidence="1" key="1">
    <citation type="submission" date="2021-04" db="EMBL/GenBank/DDBJ databases">
        <authorList>
            <person name="Tunstrom K."/>
        </authorList>
    </citation>
    <scope>NUCLEOTIDE SEQUENCE</scope>
</reference>
<keyword evidence="2" id="KW-1185">Reference proteome</keyword>
<comment type="caution">
    <text evidence="1">The sequence shown here is derived from an EMBL/GenBank/DDBJ whole genome shotgun (WGS) entry which is preliminary data.</text>
</comment>
<evidence type="ECO:0000313" key="1">
    <source>
        <dbReference type="EMBL" id="CAG5035407.1"/>
    </source>
</evidence>